<sequence length="182" mass="19268">MIGAVPREMGRHMTFPPPPPSGPFQRPRQPRGGTAITAGVLGCLGALWAIAAAVTNLAAIDETATGVQWVLGMRGMGYLVEFVLLLTGAVLLFSRKAAGRWLLVGGSALHVVQTLVAGVGYELADLVYVDKAGPSYVHGDFAIVFLQILPAVVTLVMALVPATARWCAPRPGPYTWAPHSQW</sequence>
<evidence type="ECO:0000256" key="1">
    <source>
        <dbReference type="SAM" id="MobiDB-lite"/>
    </source>
</evidence>
<keyword evidence="2" id="KW-0472">Membrane</keyword>
<reference evidence="4" key="1">
    <citation type="journal article" date="2019" name="Int. J. Syst. Evol. Microbiol.">
        <title>The Global Catalogue of Microorganisms (GCM) 10K type strain sequencing project: providing services to taxonomists for standard genome sequencing and annotation.</title>
        <authorList>
            <consortium name="The Broad Institute Genomics Platform"/>
            <consortium name="The Broad Institute Genome Sequencing Center for Infectious Disease"/>
            <person name="Wu L."/>
            <person name="Ma J."/>
        </authorList>
    </citation>
    <scope>NUCLEOTIDE SEQUENCE [LARGE SCALE GENOMIC DNA]</scope>
    <source>
        <strain evidence="4">JCM 17017</strain>
    </source>
</reference>
<name>A0ABP7HAM6_9PSEU</name>
<evidence type="ECO:0000256" key="2">
    <source>
        <dbReference type="SAM" id="Phobius"/>
    </source>
</evidence>
<feature type="region of interest" description="Disordered" evidence="1">
    <location>
        <begin position="1"/>
        <end position="30"/>
    </location>
</feature>
<gene>
    <name evidence="3" type="ORF">GCM10022380_00420</name>
</gene>
<feature type="transmembrane region" description="Helical" evidence="2">
    <location>
        <begin position="141"/>
        <end position="160"/>
    </location>
</feature>
<keyword evidence="2" id="KW-0812">Transmembrane</keyword>
<feature type="transmembrane region" description="Helical" evidence="2">
    <location>
        <begin position="35"/>
        <end position="55"/>
    </location>
</feature>
<comment type="caution">
    <text evidence="3">The sequence shown here is derived from an EMBL/GenBank/DDBJ whole genome shotgun (WGS) entry which is preliminary data.</text>
</comment>
<keyword evidence="2" id="KW-1133">Transmembrane helix</keyword>
<dbReference type="EMBL" id="BAABCM010000001">
    <property type="protein sequence ID" value="GAA3788245.1"/>
    <property type="molecule type" value="Genomic_DNA"/>
</dbReference>
<organism evidence="3 4">
    <name type="scientific">Amycolatopsis tucumanensis</name>
    <dbReference type="NCBI Taxonomy" id="401106"/>
    <lineage>
        <taxon>Bacteria</taxon>
        <taxon>Bacillati</taxon>
        <taxon>Actinomycetota</taxon>
        <taxon>Actinomycetes</taxon>
        <taxon>Pseudonocardiales</taxon>
        <taxon>Pseudonocardiaceae</taxon>
        <taxon>Amycolatopsis</taxon>
    </lineage>
</organism>
<proteinExistence type="predicted"/>
<protein>
    <submittedName>
        <fullName evidence="3">Uncharacterized protein</fullName>
    </submittedName>
</protein>
<dbReference type="Proteomes" id="UP001501624">
    <property type="component" value="Unassembled WGS sequence"/>
</dbReference>
<evidence type="ECO:0000313" key="4">
    <source>
        <dbReference type="Proteomes" id="UP001501624"/>
    </source>
</evidence>
<evidence type="ECO:0000313" key="3">
    <source>
        <dbReference type="EMBL" id="GAA3788245.1"/>
    </source>
</evidence>
<feature type="transmembrane region" description="Helical" evidence="2">
    <location>
        <begin position="101"/>
        <end position="121"/>
    </location>
</feature>
<feature type="transmembrane region" description="Helical" evidence="2">
    <location>
        <begin position="75"/>
        <end position="94"/>
    </location>
</feature>
<keyword evidence="4" id="KW-1185">Reference proteome</keyword>
<accession>A0ABP7HAM6</accession>